<dbReference type="AlphaFoldDB" id="A0A4Q7INU9"/>
<protein>
    <recommendedName>
        <fullName evidence="3">STAS/SEC14 domain-containing protein</fullName>
    </recommendedName>
</protein>
<accession>A0A4Q7INU9</accession>
<reference evidence="1 2" key="1">
    <citation type="submission" date="2018-01" db="EMBL/GenBank/DDBJ databases">
        <title>Co-occurrence of chitin degradation, pigmentation and bioactivity in marine Pseudoalteromonas.</title>
        <authorList>
            <person name="Paulsen S."/>
            <person name="Gram L."/>
            <person name="Machado H."/>
        </authorList>
    </citation>
    <scope>NUCLEOTIDE SEQUENCE [LARGE SCALE GENOMIC DNA]</scope>
    <source>
        <strain evidence="1 2">S3898</strain>
    </source>
</reference>
<comment type="caution">
    <text evidence="1">The sequence shown here is derived from an EMBL/GenBank/DDBJ whole genome shotgun (WGS) entry which is preliminary data.</text>
</comment>
<sequence>MPVVFLGSIPAMTITSKRGHGRFSITLLENNIISAKLIGSFNERGCFNYTESVKHIVNALNGEPFAMLIDDLELEGGTPEAYQTLQAYNVWLNTQPIIAKAFIVNDRMTKHIILQRSPALLEQKIAFFETHEEAEAWLSLQLYQKCS</sequence>
<evidence type="ECO:0000313" key="1">
    <source>
        <dbReference type="EMBL" id="RZQ53521.1"/>
    </source>
</evidence>
<name>A0A4Q7INU9_9GAMM</name>
<proteinExistence type="predicted"/>
<dbReference type="Proteomes" id="UP000291338">
    <property type="component" value="Unassembled WGS sequence"/>
</dbReference>
<dbReference type="EMBL" id="PPSX01000024">
    <property type="protein sequence ID" value="RZQ53521.1"/>
    <property type="molecule type" value="Genomic_DNA"/>
</dbReference>
<evidence type="ECO:0000313" key="2">
    <source>
        <dbReference type="Proteomes" id="UP000291338"/>
    </source>
</evidence>
<gene>
    <name evidence="1" type="ORF">C1E23_08555</name>
</gene>
<dbReference type="RefSeq" id="WP_130255167.1">
    <property type="nucleotide sequence ID" value="NZ_PPSX01000024.1"/>
</dbReference>
<organism evidence="1 2">
    <name type="scientific">Pseudoalteromonas phenolica</name>
    <dbReference type="NCBI Taxonomy" id="161398"/>
    <lineage>
        <taxon>Bacteria</taxon>
        <taxon>Pseudomonadati</taxon>
        <taxon>Pseudomonadota</taxon>
        <taxon>Gammaproteobacteria</taxon>
        <taxon>Alteromonadales</taxon>
        <taxon>Pseudoalteromonadaceae</taxon>
        <taxon>Pseudoalteromonas</taxon>
    </lineage>
</organism>
<evidence type="ECO:0008006" key="3">
    <source>
        <dbReference type="Google" id="ProtNLM"/>
    </source>
</evidence>